<proteinExistence type="predicted"/>
<evidence type="ECO:0000313" key="1">
    <source>
        <dbReference type="EMBL" id="KAJ7636376.1"/>
    </source>
</evidence>
<dbReference type="Proteomes" id="UP001221142">
    <property type="component" value="Unassembled WGS sequence"/>
</dbReference>
<gene>
    <name evidence="1" type="ORF">FB45DRAFT_906483</name>
</gene>
<organism evidence="1 2">
    <name type="scientific">Roridomyces roridus</name>
    <dbReference type="NCBI Taxonomy" id="1738132"/>
    <lineage>
        <taxon>Eukaryota</taxon>
        <taxon>Fungi</taxon>
        <taxon>Dikarya</taxon>
        <taxon>Basidiomycota</taxon>
        <taxon>Agaricomycotina</taxon>
        <taxon>Agaricomycetes</taxon>
        <taxon>Agaricomycetidae</taxon>
        <taxon>Agaricales</taxon>
        <taxon>Marasmiineae</taxon>
        <taxon>Mycenaceae</taxon>
        <taxon>Roridomyces</taxon>
    </lineage>
</organism>
<reference evidence="1" key="1">
    <citation type="submission" date="2023-03" db="EMBL/GenBank/DDBJ databases">
        <title>Massive genome expansion in bonnet fungi (Mycena s.s.) driven by repeated elements and novel gene families across ecological guilds.</title>
        <authorList>
            <consortium name="Lawrence Berkeley National Laboratory"/>
            <person name="Harder C.B."/>
            <person name="Miyauchi S."/>
            <person name="Viragh M."/>
            <person name="Kuo A."/>
            <person name="Thoen E."/>
            <person name="Andreopoulos B."/>
            <person name="Lu D."/>
            <person name="Skrede I."/>
            <person name="Drula E."/>
            <person name="Henrissat B."/>
            <person name="Morin E."/>
            <person name="Kohler A."/>
            <person name="Barry K."/>
            <person name="LaButti K."/>
            <person name="Morin E."/>
            <person name="Salamov A."/>
            <person name="Lipzen A."/>
            <person name="Mereny Z."/>
            <person name="Hegedus B."/>
            <person name="Baldrian P."/>
            <person name="Stursova M."/>
            <person name="Weitz H."/>
            <person name="Taylor A."/>
            <person name="Grigoriev I.V."/>
            <person name="Nagy L.G."/>
            <person name="Martin F."/>
            <person name="Kauserud H."/>
        </authorList>
    </citation>
    <scope>NUCLEOTIDE SEQUENCE</scope>
    <source>
        <strain evidence="1">9284</strain>
    </source>
</reference>
<keyword evidence="2" id="KW-1185">Reference proteome</keyword>
<name>A0AAD7FT93_9AGAR</name>
<comment type="caution">
    <text evidence="1">The sequence shown here is derived from an EMBL/GenBank/DDBJ whole genome shotgun (WGS) entry which is preliminary data.</text>
</comment>
<sequence>MALGLLSMSSCSINLFPGAIVDCTHPVFSGITHLEMCDSAPTTNVLAALQSMPGLTHVAFNASMVRFSMHLTMVVEFLSVRTSVRVVVLLSVNRLEPPASVPKEVMREPRIVWMTCAHYIKDWHQGTLTGEDYWVRAESFVSKRKSGEIEDPLLCWIEGDASEFLP</sequence>
<dbReference type="EMBL" id="JARKIF010000006">
    <property type="protein sequence ID" value="KAJ7636376.1"/>
    <property type="molecule type" value="Genomic_DNA"/>
</dbReference>
<accession>A0AAD7FT93</accession>
<protein>
    <submittedName>
        <fullName evidence="1">Uncharacterized protein</fullName>
    </submittedName>
</protein>
<dbReference type="AlphaFoldDB" id="A0AAD7FT93"/>
<evidence type="ECO:0000313" key="2">
    <source>
        <dbReference type="Proteomes" id="UP001221142"/>
    </source>
</evidence>